<dbReference type="AlphaFoldDB" id="A0A397T0E3"/>
<evidence type="ECO:0000313" key="2">
    <source>
        <dbReference type="Proteomes" id="UP000265703"/>
    </source>
</evidence>
<organism evidence="1 2">
    <name type="scientific">Glomus cerebriforme</name>
    <dbReference type="NCBI Taxonomy" id="658196"/>
    <lineage>
        <taxon>Eukaryota</taxon>
        <taxon>Fungi</taxon>
        <taxon>Fungi incertae sedis</taxon>
        <taxon>Mucoromycota</taxon>
        <taxon>Glomeromycotina</taxon>
        <taxon>Glomeromycetes</taxon>
        <taxon>Glomerales</taxon>
        <taxon>Glomeraceae</taxon>
        <taxon>Glomus</taxon>
    </lineage>
</organism>
<sequence length="211" mass="25421">MVYNSHLFPQIVRRMKRLNRLKNFRMKRLKILKNFKAFKKQKTSKITLNDMPNEVLIKIFQETFKNHDTIFCLWKSDFTKLLKLREVNHKWDKLILIAIVYVIKYEFKSGDLCLHLKNYTKNHEYPLILYGYDIRNKFLTFTTKQSISTECNDIINIIIIHKCYEKDIIKTGKSNLARKLFDDYKYDGKIIFGTCTISIVEFLIKMKLLFK</sequence>
<proteinExistence type="predicted"/>
<evidence type="ECO:0008006" key="3">
    <source>
        <dbReference type="Google" id="ProtNLM"/>
    </source>
</evidence>
<dbReference type="Proteomes" id="UP000265703">
    <property type="component" value="Unassembled WGS sequence"/>
</dbReference>
<protein>
    <recommendedName>
        <fullName evidence="3">F-box domain-containing protein</fullName>
    </recommendedName>
</protein>
<dbReference type="OrthoDB" id="3219396at2759"/>
<comment type="caution">
    <text evidence="1">The sequence shown here is derived from an EMBL/GenBank/DDBJ whole genome shotgun (WGS) entry which is preliminary data.</text>
</comment>
<accession>A0A397T0E3</accession>
<name>A0A397T0E3_9GLOM</name>
<reference evidence="1 2" key="1">
    <citation type="submission" date="2018-06" db="EMBL/GenBank/DDBJ databases">
        <title>Comparative genomics reveals the genomic features of Rhizophagus irregularis, R. cerebriforme, R. diaphanum and Gigaspora rosea, and their symbiotic lifestyle signature.</title>
        <authorList>
            <person name="Morin E."/>
            <person name="San Clemente H."/>
            <person name="Chen E.C.H."/>
            <person name="De La Providencia I."/>
            <person name="Hainaut M."/>
            <person name="Kuo A."/>
            <person name="Kohler A."/>
            <person name="Murat C."/>
            <person name="Tang N."/>
            <person name="Roy S."/>
            <person name="Loubradou J."/>
            <person name="Henrissat B."/>
            <person name="Grigoriev I.V."/>
            <person name="Corradi N."/>
            <person name="Roux C."/>
            <person name="Martin F.M."/>
        </authorList>
    </citation>
    <scope>NUCLEOTIDE SEQUENCE [LARGE SCALE GENOMIC DNA]</scope>
    <source>
        <strain evidence="1 2">DAOM 227022</strain>
    </source>
</reference>
<dbReference type="EMBL" id="QKYT01000138">
    <property type="protein sequence ID" value="RIA91940.1"/>
    <property type="molecule type" value="Genomic_DNA"/>
</dbReference>
<gene>
    <name evidence="1" type="ORF">C1645_821297</name>
</gene>
<keyword evidence="2" id="KW-1185">Reference proteome</keyword>
<evidence type="ECO:0000313" key="1">
    <source>
        <dbReference type="EMBL" id="RIA91940.1"/>
    </source>
</evidence>